<name>A0ABP1DWY7_9APHY</name>
<proteinExistence type="predicted"/>
<accession>A0ABP1DWY7</accession>
<evidence type="ECO:0000313" key="2">
    <source>
        <dbReference type="Proteomes" id="UP001497453"/>
    </source>
</evidence>
<dbReference type="EMBL" id="OZ037950">
    <property type="protein sequence ID" value="CAL1712291.1"/>
    <property type="molecule type" value="Genomic_DNA"/>
</dbReference>
<dbReference type="PANTHER" id="PTHR33050:SF7">
    <property type="entry name" value="RIBONUCLEASE H"/>
    <property type="match status" value="1"/>
</dbReference>
<gene>
    <name evidence="1" type="ORF">GFSPODELE1_LOCUS8756</name>
</gene>
<dbReference type="SUPFAM" id="SSF56672">
    <property type="entry name" value="DNA/RNA polymerases"/>
    <property type="match status" value="1"/>
</dbReference>
<keyword evidence="2" id="KW-1185">Reference proteome</keyword>
<protein>
    <recommendedName>
        <fullName evidence="3">RNase H type-1 domain-containing protein</fullName>
    </recommendedName>
</protein>
<evidence type="ECO:0008006" key="3">
    <source>
        <dbReference type="Google" id="ProtNLM"/>
    </source>
</evidence>
<organism evidence="1 2">
    <name type="scientific">Somion occarium</name>
    <dbReference type="NCBI Taxonomy" id="3059160"/>
    <lineage>
        <taxon>Eukaryota</taxon>
        <taxon>Fungi</taxon>
        <taxon>Dikarya</taxon>
        <taxon>Basidiomycota</taxon>
        <taxon>Agaricomycotina</taxon>
        <taxon>Agaricomycetes</taxon>
        <taxon>Polyporales</taxon>
        <taxon>Cerrenaceae</taxon>
        <taxon>Somion</taxon>
    </lineage>
</organism>
<dbReference type="PANTHER" id="PTHR33050">
    <property type="entry name" value="REVERSE TRANSCRIPTASE DOMAIN-CONTAINING PROTEIN"/>
    <property type="match status" value="1"/>
</dbReference>
<evidence type="ECO:0000313" key="1">
    <source>
        <dbReference type="EMBL" id="CAL1712291.1"/>
    </source>
</evidence>
<sequence>MDNSSKPSICTASSISLTHDPLPDVPPHVQNDPIINDTLHAHSSLFKAVMPINIDRFQYLLREHPNQPFVLSVCRLLREGFWPWAVTDSNVSQYPLTWDAARPPPTLLEEAQFLREQRDEELEKERFSEGFGPDLFPAMYSMPIHAVPKLHSDKLRLVTNHSATQYSLNSMIPRESIRGVILDGIPALGECLLHYRCIHGNSKSLVLWKSDVSQAYRHMPMSPYWQLKQVTTVDGICYIDRCNVFGGRGSMRIWTAFDSLVLWIALVLLHIDQFNYVDDNFGFEEEGCVEFYQPYNAYFPSNQTKLLRLWDDINLPHKCRKQEYGHTLTIIGFQVDPNLMTVTLPSKSLTKLIRSVEDFLVTSTTSRRHTLTEFQQLTGYINWSFNIFPLLKPALSNMYAKMSGKTHRHAGIYLNRAITSDLQWFVHHVHNSDGIHLFQTLAWSPSDLIEDSHRDEFALVDASGSGIGLYFPWSHLGFWSELPCHTPTSTIYFFEALAICAAIHRIHFWRTASRFVQRLAILSDNTNAVHAFNTLKVTPPYNPILTSAIDIMIEDRLQVRVDHINGEDNQISDALSRGHLHKARLLDPKITILHFRPPRDALGAVKK</sequence>
<dbReference type="InterPro" id="IPR052055">
    <property type="entry name" value="Hepadnavirus_pol/RT"/>
</dbReference>
<dbReference type="InterPro" id="IPR043502">
    <property type="entry name" value="DNA/RNA_pol_sf"/>
</dbReference>
<reference evidence="2" key="1">
    <citation type="submission" date="2024-04" db="EMBL/GenBank/DDBJ databases">
        <authorList>
            <person name="Shaw F."/>
            <person name="Minotto A."/>
        </authorList>
    </citation>
    <scope>NUCLEOTIDE SEQUENCE [LARGE SCALE GENOMIC DNA]</scope>
</reference>
<dbReference type="Proteomes" id="UP001497453">
    <property type="component" value="Chromosome 7"/>
</dbReference>